<keyword evidence="3 6" id="KW-0808">Transferase</keyword>
<feature type="binding site" evidence="5">
    <location>
        <position position="78"/>
    </location>
    <ligand>
        <name>Mn(2+)</name>
        <dbReference type="ChEBI" id="CHEBI:29035"/>
    </ligand>
</feature>
<proteinExistence type="inferred from homology"/>
<comment type="pathway">
    <text evidence="1 6">Metabolic intermediate biosynthesis; chorismate biosynthesis; chorismate from D-erythrose 4-phosphate and phosphoenolpyruvate: step 1/7.</text>
</comment>
<comment type="similarity">
    <text evidence="2 6">Belongs to the class-II DAHP synthase family.</text>
</comment>
<dbReference type="Pfam" id="PF01474">
    <property type="entry name" value="DAHP_synth_2"/>
    <property type="match status" value="2"/>
</dbReference>
<dbReference type="Gene3D" id="3.20.20.70">
    <property type="entry name" value="Aldolase class I"/>
    <property type="match status" value="1"/>
</dbReference>
<comment type="cofactor">
    <cofactor evidence="5">
        <name>Mn(2+)</name>
        <dbReference type="ChEBI" id="CHEBI:29035"/>
    </cofactor>
    <cofactor evidence="5">
        <name>Co(2+)</name>
        <dbReference type="ChEBI" id="CHEBI:48828"/>
    </cofactor>
    <cofactor evidence="5">
        <name>Cd(2+)</name>
        <dbReference type="ChEBI" id="CHEBI:48775"/>
    </cofactor>
    <text evidence="5">Binds 1 divalent cation per subunit. The enzyme is active with manganese, cobalt or cadmium ions.</text>
</comment>
<evidence type="ECO:0000256" key="5">
    <source>
        <dbReference type="PIRSR" id="PIRSR602480-1"/>
    </source>
</evidence>
<dbReference type="GO" id="GO:0003849">
    <property type="term" value="F:3-deoxy-7-phosphoheptulonate synthase activity"/>
    <property type="evidence" value="ECO:0007669"/>
    <property type="project" value="UniProtKB-EC"/>
</dbReference>
<dbReference type="InterPro" id="IPR002480">
    <property type="entry name" value="DAHP_synth_2"/>
</dbReference>
<feature type="binding site" evidence="5">
    <location>
        <begin position="228"/>
        <end position="229"/>
    </location>
    <ligand>
        <name>phosphoenolpyruvate</name>
        <dbReference type="ChEBI" id="CHEBI:58702"/>
    </ligand>
</feature>
<accession>A0A6J3MCY8</accession>
<dbReference type="UniPathway" id="UPA00053">
    <property type="reaction ID" value="UER00084"/>
</dbReference>
<keyword evidence="6" id="KW-0028">Amino-acid biosynthesis</keyword>
<reference evidence="9" key="1">
    <citation type="submission" date="2020-01" db="EMBL/GenBank/DDBJ databases">
        <authorList>
            <consortium name="DOE Joint Genome Institute"/>
            <person name="Haridas S."/>
            <person name="Albert R."/>
            <person name="Binder M."/>
            <person name="Bloem J."/>
            <person name="Labutti K."/>
            <person name="Salamov A."/>
            <person name="Andreopoulos B."/>
            <person name="Baker S.E."/>
            <person name="Barry K."/>
            <person name="Bills G."/>
            <person name="Bluhm B.H."/>
            <person name="Cannon C."/>
            <person name="Castanera R."/>
            <person name="Culley D.E."/>
            <person name="Daum C."/>
            <person name="Ezra D."/>
            <person name="Gonzalez J.B."/>
            <person name="Henrissat B."/>
            <person name="Kuo A."/>
            <person name="Liang C."/>
            <person name="Lipzen A."/>
            <person name="Lutzoni F."/>
            <person name="Magnuson J."/>
            <person name="Mondo S."/>
            <person name="Nolan M."/>
            <person name="Ohm R."/>
            <person name="Pangilinan J."/>
            <person name="Park H.-J."/>
            <person name="Ramirez L."/>
            <person name="Alfaro M."/>
            <person name="Sun H."/>
            <person name="Tritt A."/>
            <person name="Yoshinaga Y."/>
            <person name="Zwiers L.-H."/>
            <person name="Turgeon B.G."/>
            <person name="Goodwin S.B."/>
            <person name="Spatafora J.W."/>
            <person name="Crous P.W."/>
            <person name="Grigoriev I.V."/>
        </authorList>
    </citation>
    <scope>NUCLEOTIDE SEQUENCE</scope>
    <source>
        <strain evidence="9">CBS 342.82</strain>
    </source>
</reference>
<evidence type="ECO:0000256" key="1">
    <source>
        <dbReference type="ARBA" id="ARBA00004688"/>
    </source>
</evidence>
<dbReference type="GO" id="GO:0009423">
    <property type="term" value="P:chorismate biosynthetic process"/>
    <property type="evidence" value="ECO:0007669"/>
    <property type="project" value="UniProtKB-UniPathway"/>
</dbReference>
<reference evidence="9" key="3">
    <citation type="submission" date="2025-08" db="UniProtKB">
        <authorList>
            <consortium name="RefSeq"/>
        </authorList>
    </citation>
    <scope>IDENTIFICATION</scope>
    <source>
        <strain evidence="9">CBS 342.82</strain>
    </source>
</reference>
<keyword evidence="5" id="KW-0170">Cobalt</keyword>
<dbReference type="GO" id="GO:0009073">
    <property type="term" value="P:aromatic amino acid family biosynthetic process"/>
    <property type="evidence" value="ECO:0007669"/>
    <property type="project" value="UniProtKB-KW"/>
</dbReference>
<dbReference type="AlphaFoldDB" id="A0A6J3MCY8"/>
<dbReference type="Proteomes" id="UP000504637">
    <property type="component" value="Unplaced"/>
</dbReference>
<reference evidence="9" key="2">
    <citation type="submission" date="2020-04" db="EMBL/GenBank/DDBJ databases">
        <authorList>
            <consortium name="NCBI Genome Project"/>
        </authorList>
    </citation>
    <scope>NUCLEOTIDE SEQUENCE</scope>
    <source>
        <strain evidence="9">CBS 342.82</strain>
    </source>
</reference>
<dbReference type="PANTHER" id="PTHR21337:SF0">
    <property type="entry name" value="PHOSPHO-2-DEHYDRO-3-DEOXYHEPTONATE ALDOLASE"/>
    <property type="match status" value="1"/>
</dbReference>
<gene>
    <name evidence="9" type="ORF">K489DRAFT_349985</name>
</gene>
<evidence type="ECO:0000256" key="2">
    <source>
        <dbReference type="ARBA" id="ARBA00008911"/>
    </source>
</evidence>
<evidence type="ECO:0000313" key="8">
    <source>
        <dbReference type="Proteomes" id="UP000504637"/>
    </source>
</evidence>
<dbReference type="OrthoDB" id="2338at2759"/>
<feature type="binding site" evidence="5">
    <location>
        <position position="356"/>
    </location>
    <ligand>
        <name>Mn(2+)</name>
        <dbReference type="ChEBI" id="CHEBI:29035"/>
    </ligand>
</feature>
<feature type="binding site" evidence="5">
    <location>
        <position position="314"/>
    </location>
    <ligand>
        <name>Mn(2+)</name>
        <dbReference type="ChEBI" id="CHEBI:29035"/>
    </ligand>
</feature>
<evidence type="ECO:0000256" key="6">
    <source>
        <dbReference type="RuleBase" id="RU363071"/>
    </source>
</evidence>
<dbReference type="EC" id="2.5.1.54" evidence="6"/>
<dbReference type="GO" id="GO:0008652">
    <property type="term" value="P:amino acid biosynthetic process"/>
    <property type="evidence" value="ECO:0007669"/>
    <property type="project" value="UniProtKB-KW"/>
</dbReference>
<evidence type="ECO:0000256" key="4">
    <source>
        <dbReference type="ARBA" id="ARBA00047508"/>
    </source>
</evidence>
<feature type="region of interest" description="Disordered" evidence="7">
    <location>
        <begin position="141"/>
        <end position="160"/>
    </location>
</feature>
<feature type="binding site" evidence="5">
    <location>
        <position position="387"/>
    </location>
    <ligand>
        <name>Mn(2+)</name>
        <dbReference type="ChEBI" id="CHEBI:29035"/>
    </ligand>
</feature>
<dbReference type="GeneID" id="54360214"/>
<dbReference type="SUPFAM" id="SSF51569">
    <property type="entry name" value="Aldolase"/>
    <property type="match status" value="1"/>
</dbReference>
<evidence type="ECO:0000256" key="7">
    <source>
        <dbReference type="SAM" id="MobiDB-lite"/>
    </source>
</evidence>
<name>A0A6J3MCY8_9PEZI</name>
<feature type="binding site" evidence="5">
    <location>
        <position position="251"/>
    </location>
    <ligand>
        <name>phosphoenolpyruvate</name>
        <dbReference type="ChEBI" id="CHEBI:58702"/>
    </ligand>
</feature>
<feature type="binding site" evidence="5">
    <location>
        <position position="117"/>
    </location>
    <ligand>
        <name>phosphoenolpyruvate</name>
        <dbReference type="ChEBI" id="CHEBI:58702"/>
    </ligand>
</feature>
<keyword evidence="6" id="KW-0057">Aromatic amino acid biosynthesis</keyword>
<organism evidence="9">
    <name type="scientific">Dissoconium aciculare CBS 342.82</name>
    <dbReference type="NCBI Taxonomy" id="1314786"/>
    <lineage>
        <taxon>Eukaryota</taxon>
        <taxon>Fungi</taxon>
        <taxon>Dikarya</taxon>
        <taxon>Ascomycota</taxon>
        <taxon>Pezizomycotina</taxon>
        <taxon>Dothideomycetes</taxon>
        <taxon>Dothideomycetidae</taxon>
        <taxon>Mycosphaerellales</taxon>
        <taxon>Dissoconiaceae</taxon>
        <taxon>Dissoconium</taxon>
    </lineage>
</organism>
<dbReference type="PANTHER" id="PTHR21337">
    <property type="entry name" value="PHOSPHO-2-DEHYDRO-3-DEOXYHEPTONATE ALDOLASE 1, 2"/>
    <property type="match status" value="1"/>
</dbReference>
<keyword evidence="5" id="KW-0104">Cadmium</keyword>
<comment type="catalytic activity">
    <reaction evidence="4 6">
        <text>D-erythrose 4-phosphate + phosphoenolpyruvate + H2O = 7-phospho-2-dehydro-3-deoxy-D-arabino-heptonate + phosphate</text>
        <dbReference type="Rhea" id="RHEA:14717"/>
        <dbReference type="ChEBI" id="CHEBI:15377"/>
        <dbReference type="ChEBI" id="CHEBI:16897"/>
        <dbReference type="ChEBI" id="CHEBI:43474"/>
        <dbReference type="ChEBI" id="CHEBI:58394"/>
        <dbReference type="ChEBI" id="CHEBI:58702"/>
        <dbReference type="EC" id="2.5.1.54"/>
    </reaction>
</comment>
<keyword evidence="8" id="KW-1185">Reference proteome</keyword>
<evidence type="ECO:0000256" key="3">
    <source>
        <dbReference type="ARBA" id="ARBA00022679"/>
    </source>
</evidence>
<dbReference type="RefSeq" id="XP_033462926.1">
    <property type="nucleotide sequence ID" value="XM_033602414.1"/>
</dbReference>
<keyword evidence="5" id="KW-0464">Manganese</keyword>
<sequence length="443" mass="49055">MDRSKPTTAIPEPWSINTWQSKSIAQPIIYEDEDKLSKTLVQLAALPDLVPTQEIDQLCETLLFAARGQMFVVQGGDCAEAFHEITRPIVSGKRELLVAQAKTLSEGLGKPIIPIGRIAGQYSKPRSNCYETLSCGSRVNSYRGDNVNGPEKSERDPNPERLCVGYHLAAATLSMLRAESGQPRTEIERFTLPSSGVFTSHEALHLPLESTMTRFGYNTSAHMLWIGERTRQLDGGHVEYLRGVKNPVGVKLGPTTNPSDLIEMLDKLNPRGTVGKIILITRMGAKNVEDKLPALIREIKKSNHVPVWLCDPCHGNTVSTPSKVKTRIVEQMLEELKLTHLIHAENDSQLGGIHIEQTGEADVTECLDSYSQDLSQAQFPEYRTLCDPRLSKSQAMFLIREYVQFAKALAQEASQVETINLELVHGSKEQVLLKTAPGLALQV</sequence>
<evidence type="ECO:0000313" key="9">
    <source>
        <dbReference type="RefSeq" id="XP_033462926.1"/>
    </source>
</evidence>
<feature type="binding site" evidence="5">
    <location>
        <position position="282"/>
    </location>
    <ligand>
        <name>phosphoenolpyruvate</name>
        <dbReference type="ChEBI" id="CHEBI:58702"/>
    </ligand>
</feature>
<protein>
    <recommendedName>
        <fullName evidence="6">Phospho-2-dehydro-3-deoxyheptonate aldolase</fullName>
        <ecNumber evidence="6">2.5.1.54</ecNumber>
    </recommendedName>
</protein>
<dbReference type="InterPro" id="IPR013785">
    <property type="entry name" value="Aldolase_TIM"/>
</dbReference>